<dbReference type="InterPro" id="IPR039538">
    <property type="entry name" value="BetI_C"/>
</dbReference>
<dbReference type="InterPro" id="IPR009057">
    <property type="entry name" value="Homeodomain-like_sf"/>
</dbReference>
<dbReference type="OrthoDB" id="7618612at2"/>
<comment type="function">
    <text evidence="6">Repressor involved in the biosynthesis of the osmoprotectant glycine betaine. It represses transcription of the choline transporter BetT and the genes of BetAB involved in the synthesis of glycine betaine.</text>
</comment>
<dbReference type="GO" id="GO:0045892">
    <property type="term" value="P:negative regulation of DNA-templated transcription"/>
    <property type="evidence" value="ECO:0007669"/>
    <property type="project" value="UniProtKB-UniRule"/>
</dbReference>
<proteinExistence type="inferred from homology"/>
<dbReference type="EMBL" id="MDKE01000066">
    <property type="protein sequence ID" value="OIN04803.1"/>
    <property type="molecule type" value="Genomic_DNA"/>
</dbReference>
<evidence type="ECO:0000256" key="6">
    <source>
        <dbReference type="ARBA" id="ARBA00024936"/>
    </source>
</evidence>
<evidence type="ECO:0000313" key="10">
    <source>
        <dbReference type="EMBL" id="OIN04803.1"/>
    </source>
</evidence>
<evidence type="ECO:0000256" key="3">
    <source>
        <dbReference type="ARBA" id="ARBA00023015"/>
    </source>
</evidence>
<dbReference type="SUPFAM" id="SSF46689">
    <property type="entry name" value="Homeodomain-like"/>
    <property type="match status" value="1"/>
</dbReference>
<dbReference type="GO" id="GO:0000976">
    <property type="term" value="F:transcription cis-regulatory region binding"/>
    <property type="evidence" value="ECO:0007669"/>
    <property type="project" value="TreeGrafter"/>
</dbReference>
<organism evidence="10 11">
    <name type="scientific">Oceanisphaera psychrotolerans</name>
    <dbReference type="NCBI Taxonomy" id="1414654"/>
    <lineage>
        <taxon>Bacteria</taxon>
        <taxon>Pseudomonadati</taxon>
        <taxon>Pseudomonadota</taxon>
        <taxon>Gammaproteobacteria</taxon>
        <taxon>Aeromonadales</taxon>
        <taxon>Aeromonadaceae</taxon>
        <taxon>Oceanisphaera</taxon>
    </lineage>
</organism>
<dbReference type="PROSITE" id="PS50977">
    <property type="entry name" value="HTH_TETR_2"/>
    <property type="match status" value="1"/>
</dbReference>
<keyword evidence="4 7" id="KW-0238">DNA-binding</keyword>
<dbReference type="GO" id="GO:0003700">
    <property type="term" value="F:DNA-binding transcription factor activity"/>
    <property type="evidence" value="ECO:0007669"/>
    <property type="project" value="UniProtKB-UniRule"/>
</dbReference>
<gene>
    <name evidence="7" type="primary">betI</name>
    <name evidence="10" type="ORF">BFR47_05775</name>
</gene>
<dbReference type="Pfam" id="PF00440">
    <property type="entry name" value="TetR_N"/>
    <property type="match status" value="1"/>
</dbReference>
<dbReference type="SUPFAM" id="SSF48498">
    <property type="entry name" value="Tetracyclin repressor-like, C-terminal domain"/>
    <property type="match status" value="1"/>
</dbReference>
<comment type="function">
    <text evidence="7">Repressor involved in choline regulation of the bet genes.</text>
</comment>
<dbReference type="Pfam" id="PF13977">
    <property type="entry name" value="TetR_C_6"/>
    <property type="match status" value="1"/>
</dbReference>
<feature type="DNA-binding region" description="H-T-H motif" evidence="7 8">
    <location>
        <begin position="31"/>
        <end position="50"/>
    </location>
</feature>
<feature type="domain" description="HTH tetR-type" evidence="9">
    <location>
        <begin position="8"/>
        <end position="68"/>
    </location>
</feature>
<dbReference type="InterPro" id="IPR001647">
    <property type="entry name" value="HTH_TetR"/>
</dbReference>
<dbReference type="NCBIfam" id="NF001978">
    <property type="entry name" value="PRK00767.1"/>
    <property type="match status" value="1"/>
</dbReference>
<dbReference type="UniPathway" id="UPA00529"/>
<keyword evidence="2 7" id="KW-0678">Repressor</keyword>
<evidence type="ECO:0000259" key="9">
    <source>
        <dbReference type="PROSITE" id="PS50977"/>
    </source>
</evidence>
<evidence type="ECO:0000256" key="4">
    <source>
        <dbReference type="ARBA" id="ARBA00023125"/>
    </source>
</evidence>
<keyword evidence="11" id="KW-1185">Reference proteome</keyword>
<dbReference type="InterPro" id="IPR017757">
    <property type="entry name" value="Tscrpt_rep_BetI"/>
</dbReference>
<accession>A0A1J4QD96</accession>
<evidence type="ECO:0000256" key="2">
    <source>
        <dbReference type="ARBA" id="ARBA00022491"/>
    </source>
</evidence>
<dbReference type="GO" id="GO:0019285">
    <property type="term" value="P:glycine betaine biosynthetic process from choline"/>
    <property type="evidence" value="ECO:0007669"/>
    <property type="project" value="UniProtKB-UniRule"/>
</dbReference>
<dbReference type="PANTHER" id="PTHR30055:SF234">
    <property type="entry name" value="HTH-TYPE TRANSCRIPTIONAL REGULATOR BETI"/>
    <property type="match status" value="1"/>
</dbReference>
<comment type="caution">
    <text evidence="10">The sequence shown here is derived from an EMBL/GenBank/DDBJ whole genome shotgun (WGS) entry which is preliminary data.</text>
</comment>
<protein>
    <recommendedName>
        <fullName evidence="7">HTH-type transcriptional regulator BetI</fullName>
    </recommendedName>
</protein>
<evidence type="ECO:0000313" key="11">
    <source>
        <dbReference type="Proteomes" id="UP000243073"/>
    </source>
</evidence>
<evidence type="ECO:0000256" key="8">
    <source>
        <dbReference type="PROSITE-ProRule" id="PRU00335"/>
    </source>
</evidence>
<evidence type="ECO:0000256" key="1">
    <source>
        <dbReference type="ARBA" id="ARBA00004719"/>
    </source>
</evidence>
<dbReference type="AlphaFoldDB" id="A0A1J4QD96"/>
<dbReference type="STRING" id="1414654.BFR47_05775"/>
<dbReference type="InterPro" id="IPR036271">
    <property type="entry name" value="Tet_transcr_reg_TetR-rel_C_sf"/>
</dbReference>
<reference evidence="10 11" key="1">
    <citation type="submission" date="2016-07" db="EMBL/GenBank/DDBJ databases">
        <title>Draft Genome Sequence of Oceanisphaera psychrotolerans, isolated from coastal sediment samples.</title>
        <authorList>
            <person name="Zhuo S."/>
            <person name="Ruan Z."/>
        </authorList>
    </citation>
    <scope>NUCLEOTIDE SEQUENCE [LARGE SCALE GENOMIC DNA]</scope>
    <source>
        <strain evidence="10 11">LAM-WHM-ZC</strain>
    </source>
</reference>
<comment type="pathway">
    <text evidence="1 7">Amine and polyamine biosynthesis; betaine biosynthesis via choline pathway [regulation].</text>
</comment>
<dbReference type="InterPro" id="IPR050109">
    <property type="entry name" value="HTH-type_TetR-like_transc_reg"/>
</dbReference>
<name>A0A1J4QD96_9GAMM</name>
<dbReference type="RefSeq" id="WP_071473898.1">
    <property type="nucleotide sequence ID" value="NZ_MDKE01000066.1"/>
</dbReference>
<dbReference type="Gene3D" id="1.10.357.10">
    <property type="entry name" value="Tetracycline Repressor, domain 2"/>
    <property type="match status" value="1"/>
</dbReference>
<sequence length="204" mass="22647">MPIVGIQEIRKKQLIDATLASVAEYGLHHTTINSISKLAGMSSGIISHYFGGKQGLIEATVKQLMEELKQALLDKTGGVSLASYTPQQRLMLIVEANFTDFQRSQSTTKSWLSFWAQAMHDPALARLQNINSRRLYSNLRYSFRQLLDDAMATNAALQTAAMIDGFWLRSALAPDPSADFARAEALCKSFIEHLIHQHGVQACH</sequence>
<keyword evidence="3 7" id="KW-0805">Transcription regulation</keyword>
<evidence type="ECO:0000256" key="7">
    <source>
        <dbReference type="HAMAP-Rule" id="MF_00768"/>
    </source>
</evidence>
<dbReference type="HAMAP" id="MF_00768">
    <property type="entry name" value="HTH_type_BetI"/>
    <property type="match status" value="1"/>
</dbReference>
<dbReference type="NCBIfam" id="TIGR03384">
    <property type="entry name" value="betaine_BetI"/>
    <property type="match status" value="1"/>
</dbReference>
<keyword evidence="5 7" id="KW-0804">Transcription</keyword>
<evidence type="ECO:0000256" key="5">
    <source>
        <dbReference type="ARBA" id="ARBA00023163"/>
    </source>
</evidence>
<dbReference type="PANTHER" id="PTHR30055">
    <property type="entry name" value="HTH-TYPE TRANSCRIPTIONAL REGULATOR RUTR"/>
    <property type="match status" value="1"/>
</dbReference>
<dbReference type="Proteomes" id="UP000243073">
    <property type="component" value="Unassembled WGS sequence"/>
</dbReference>